<dbReference type="PANTHER" id="PTHR13190:SF1">
    <property type="entry name" value="AUTOPHAGY-RELATED 2, ISOFORM A"/>
    <property type="match status" value="1"/>
</dbReference>
<keyword evidence="6" id="KW-0256">Endoplasmic reticulum</keyword>
<evidence type="ECO:0000256" key="6">
    <source>
        <dbReference type="ARBA" id="ARBA00022824"/>
    </source>
</evidence>
<dbReference type="GO" id="GO:0043495">
    <property type="term" value="F:protein-membrane adaptor activity"/>
    <property type="evidence" value="ECO:0007669"/>
    <property type="project" value="TreeGrafter"/>
</dbReference>
<evidence type="ECO:0000256" key="5">
    <source>
        <dbReference type="ARBA" id="ARBA00022448"/>
    </source>
</evidence>
<comment type="similarity">
    <text evidence="3">Belongs to the ATG2 family.</text>
</comment>
<evidence type="ECO:0000256" key="9">
    <source>
        <dbReference type="ARBA" id="ARBA00023136"/>
    </source>
</evidence>
<dbReference type="InterPro" id="IPR026849">
    <property type="entry name" value="ATG2"/>
</dbReference>
<dbReference type="GO" id="GO:0061709">
    <property type="term" value="P:reticulophagy"/>
    <property type="evidence" value="ECO:0007669"/>
    <property type="project" value="TreeGrafter"/>
</dbReference>
<feature type="compositionally biased region" description="Basic and acidic residues" evidence="12">
    <location>
        <begin position="281"/>
        <end position="307"/>
    </location>
</feature>
<keyword evidence="5" id="KW-0813">Transport</keyword>
<dbReference type="GO" id="GO:0006869">
    <property type="term" value="P:lipid transport"/>
    <property type="evidence" value="ECO:0007669"/>
    <property type="project" value="UniProtKB-KW"/>
</dbReference>
<evidence type="ECO:0000256" key="1">
    <source>
        <dbReference type="ARBA" id="ARBA00004406"/>
    </source>
</evidence>
<dbReference type="GO" id="GO:0061723">
    <property type="term" value="P:glycophagy"/>
    <property type="evidence" value="ECO:0007669"/>
    <property type="project" value="TreeGrafter"/>
</dbReference>
<proteinExistence type="inferred from homology"/>
<feature type="region of interest" description="Disordered" evidence="12">
    <location>
        <begin position="870"/>
        <end position="899"/>
    </location>
</feature>
<dbReference type="EMBL" id="OV651823">
    <property type="protein sequence ID" value="CAH1101620.1"/>
    <property type="molecule type" value="Genomic_DNA"/>
</dbReference>
<evidence type="ECO:0000256" key="7">
    <source>
        <dbReference type="ARBA" id="ARBA00023006"/>
    </source>
</evidence>
<dbReference type="GO" id="GO:0000422">
    <property type="term" value="P:autophagy of mitochondrion"/>
    <property type="evidence" value="ECO:0007669"/>
    <property type="project" value="TreeGrafter"/>
</dbReference>
<sequence length="2075" mass="233015">MSWYQNILPEGIKKNVCAYLLQRYLGQFFEEKLTREQLNIDLYNGTGTVEKISLDVQALNELSEKQNWPIEFVDGFIDKLFVSVPFMSILKDPSYVEVQGLKITVQPKQRHESATSMFESMWNSMTSSMQLAEECAKQDGVNTSNSLEAYEGIKLFAQTIDSVLSRVKVKFIDTVFQVEHVPKHSCTGVGVTINIDLIEYSDEAGNDPTSDEATDLTNQESKKAFVVHSFTTKNFVISGVTFSTVEFSSKARTFSRSVLIQSQQETENDSLVTVIENSSINKDDSSPKSEDDSEGEKMEEQESKEDGDNQNLGGHRHVIKFGYLSSTQEVRVKLKQSENVTGPKVSIDVMLGSFIMFLSPRQFHLLLELADGLSKPDTVDNSNVAPRTHCSSKPMTVLDYQRVEQELQNQIQSLSNFQIAGLQAAQGWSSPGLDDSGTEETFLPLKNTVSGMYDSTLSGIASSMDSSVSSSMVSSVTDQSQRSRRKINTVDSDPTAEISYFQIRVASLAVILLLEDVLFQPVEKNQILAPSSVQKMQQVVDDFFGKLGHFSFAAYGNKDFEEAGEVFNKACCRSHLKLLAAPVQIEGDEKTTSSAFSITSQLSAAKLEIHECMYNSNDNTIETVPLLVFLENTSPQNVNLMSVKPSVKLTFKHVEKTKSSNRRNNGPKSEVTLFLNKLNLELDITIVDRINALLDSPTICVPEISPYNPWRTEKFSDHLSPISSVESKMDLKVICPLVNVKLRFPIPDFRPLHDMNRVPWWKRHVRTDYLSLVFSDFLLQSSFNTNQACQEYSMQSRALEVFYYENENSAALPIAKTEFDDRNITSMQDVMSQIRLNVKLFPTQTNELEKLSEAEPNVMTTSFYGAFENQNNEDPGPFSAKKVVHESDTPHSKPQNDDTAELIIPGDKHEIEEFIKTTSDFAKIHVEVFLPTVSIQLKSKHTYELIYNRINNDLLLWTPSAPKLNSPLNTTNYSTYGTKSVFVDGRDTFTMCKSGIQYESESDSEDSEETNGNNVFFSTYDHKTKLSSKSQLKVQEPVKQEQSEFVLNIQIYQGILSMNPPVRDSGNNVIPGQQGEFVLNLDDANIFVVSGYKGDTNLGFVCVQLHNAQLYHCDMMSIPTKDPPLKEIGCHLGHHLSPTIFKSEPGMLATSKDRGGNREMFTVAVRIQANHETHHVKTVRVALGLNKSTLKHRMCTEPNSWISHLLDFFNVQDYPLANYHAKDVLTELHLHVWDCAIDYRPLNLPIRSAISIGNFSMSSHLSAQANSSTLRFIFEECSLFLSEKAPPKNGKVSLAPVDLVKDYVNVLELGLFELSLRTTDKRSGRNPHIDLRASNNILNIHTCSDSGRMLMQLIVYFANDGDLIQAVPVNNASPYSSPRHQADQELVPVEPQISNLSKSQHEHVNTLLGEAMKENEVAEGDSMHSSNLGAKLFYFPDEKQLLQETLTKPLPQVTYELGDIAYHSNKSSDTDDDFCIISKEPGLGLYPANGIPEIRWLSSDPVRVIDNHFGIPVGKTDILKPPKSFPTPVTRYTLCDMTVTWHMYGGNDFKIPDSESKKKNVQFSETQLSTTVSFSKSNKNEVTITSNFDKKKTNMNWILKGGVNRDHDVHMELHLNKVRFQHEVYPETTTQASRQILIISDVEIVDKLESSQFNKFLYQYTSQTRPKQSHAHMVVIKALHIRPDAKLPTQECCLKVSLLPLRLNIDQDSLLFLINFFTELGGDNSVKSDEQVNISKHNTPTHQPPVMTISEENEEIIKKQALKVVDENLIMLMEESKSHFESENSSSNLTSSVQDGSPVFFRNLIFGPDVPIRLDYHGKRVDMTHGSLSGLLMGLGQLNCSELRLKRVSYRHGLLGFDKLMKHLVAEWLSDIKKNQLPSLLGGVGPMHTLVQLFQGVRDLFWLPIEQYQKDGRIVRGLQRGANSFTTSTAMAALELTSRIIHLIQITAETAYDMLSPGPSVRMMARTKGKRKRYNQPQDIREGMANAYSLVKEGIGETADQIVQVAAHEKEQKGYSGAVGGVLRQIPPTFLTPIIIASAATSNVLGGMRSQLVPDARREANQKWRNVDELNCDKK</sequence>
<evidence type="ECO:0000256" key="10">
    <source>
        <dbReference type="ARBA" id="ARBA00024479"/>
    </source>
</evidence>
<dbReference type="GO" id="GO:0000045">
    <property type="term" value="P:autophagosome assembly"/>
    <property type="evidence" value="ECO:0007669"/>
    <property type="project" value="TreeGrafter"/>
</dbReference>
<reference evidence="13" key="1">
    <citation type="submission" date="2022-01" db="EMBL/GenBank/DDBJ databases">
        <authorList>
            <person name="King R."/>
        </authorList>
    </citation>
    <scope>NUCLEOTIDE SEQUENCE</scope>
</reference>
<dbReference type="Pfam" id="PF13329">
    <property type="entry name" value="ATG2_CAD"/>
    <property type="match status" value="1"/>
</dbReference>
<dbReference type="GO" id="GO:0034045">
    <property type="term" value="C:phagophore assembly site membrane"/>
    <property type="evidence" value="ECO:0007669"/>
    <property type="project" value="UniProtKB-SubCell"/>
</dbReference>
<comment type="catalytic activity">
    <reaction evidence="11">
        <text>a 1,2-diacyl-sn-glycero-3-phosphoethanolamine(in) = a 1,2-diacyl-sn-glycero-3-phosphoethanolamine(out)</text>
        <dbReference type="Rhea" id="RHEA:38895"/>
        <dbReference type="ChEBI" id="CHEBI:64612"/>
    </reaction>
</comment>
<dbReference type="OrthoDB" id="18982at2759"/>
<dbReference type="GO" id="GO:0061908">
    <property type="term" value="C:phagophore"/>
    <property type="evidence" value="ECO:0007669"/>
    <property type="project" value="TreeGrafter"/>
</dbReference>
<name>A0A9P0CKP7_9CUCU</name>
<dbReference type="GO" id="GO:0032266">
    <property type="term" value="F:phosphatidylinositol-3-phosphate binding"/>
    <property type="evidence" value="ECO:0007669"/>
    <property type="project" value="TreeGrafter"/>
</dbReference>
<evidence type="ECO:0000313" key="14">
    <source>
        <dbReference type="Proteomes" id="UP001153636"/>
    </source>
</evidence>
<keyword evidence="7" id="KW-0072">Autophagy</keyword>
<feature type="compositionally biased region" description="Basic and acidic residues" evidence="12">
    <location>
        <begin position="883"/>
        <end position="896"/>
    </location>
</feature>
<comment type="catalytic activity">
    <reaction evidence="10">
        <text>a 1,2-diacyl-sn-glycero-3-phospho-L-serine(in) = a 1,2-diacyl-sn-glycero-3-phospho-L-serine(out)</text>
        <dbReference type="Rhea" id="RHEA:38663"/>
        <dbReference type="ChEBI" id="CHEBI:57262"/>
    </reaction>
</comment>
<accession>A0A9P0CKP7</accession>
<dbReference type="GO" id="GO:0005789">
    <property type="term" value="C:endoplasmic reticulum membrane"/>
    <property type="evidence" value="ECO:0007669"/>
    <property type="project" value="UniProtKB-SubCell"/>
</dbReference>
<dbReference type="Proteomes" id="UP001153636">
    <property type="component" value="Chromosome 11"/>
</dbReference>
<evidence type="ECO:0000256" key="8">
    <source>
        <dbReference type="ARBA" id="ARBA00023055"/>
    </source>
</evidence>
<protein>
    <recommendedName>
        <fullName evidence="4">Autophagy-related protein 2</fullName>
    </recommendedName>
</protein>
<feature type="region of interest" description="Disordered" evidence="12">
    <location>
        <begin position="276"/>
        <end position="314"/>
    </location>
</feature>
<organism evidence="13 14">
    <name type="scientific">Psylliodes chrysocephalus</name>
    <dbReference type="NCBI Taxonomy" id="3402493"/>
    <lineage>
        <taxon>Eukaryota</taxon>
        <taxon>Metazoa</taxon>
        <taxon>Ecdysozoa</taxon>
        <taxon>Arthropoda</taxon>
        <taxon>Hexapoda</taxon>
        <taxon>Insecta</taxon>
        <taxon>Pterygota</taxon>
        <taxon>Neoptera</taxon>
        <taxon>Endopterygota</taxon>
        <taxon>Coleoptera</taxon>
        <taxon>Polyphaga</taxon>
        <taxon>Cucujiformia</taxon>
        <taxon>Chrysomeloidea</taxon>
        <taxon>Chrysomelidae</taxon>
        <taxon>Galerucinae</taxon>
        <taxon>Alticini</taxon>
        <taxon>Psylliodes</taxon>
    </lineage>
</organism>
<keyword evidence="14" id="KW-1185">Reference proteome</keyword>
<evidence type="ECO:0000313" key="13">
    <source>
        <dbReference type="EMBL" id="CAH1101620.1"/>
    </source>
</evidence>
<comment type="subcellular location">
    <subcellularLocation>
        <location evidence="1">Endoplasmic reticulum membrane</location>
        <topology evidence="1">Peripheral membrane protein</topology>
    </subcellularLocation>
    <subcellularLocation>
        <location evidence="2">Preautophagosomal structure membrane</location>
        <topology evidence="2">Peripheral membrane protein</topology>
    </subcellularLocation>
</comment>
<dbReference type="GO" id="GO:0034727">
    <property type="term" value="P:piecemeal microautophagy of the nucleus"/>
    <property type="evidence" value="ECO:0007669"/>
    <property type="project" value="TreeGrafter"/>
</dbReference>
<evidence type="ECO:0000256" key="2">
    <source>
        <dbReference type="ARBA" id="ARBA00004623"/>
    </source>
</evidence>
<evidence type="ECO:0000256" key="3">
    <source>
        <dbReference type="ARBA" id="ARBA00009714"/>
    </source>
</evidence>
<gene>
    <name evidence="13" type="ORF">PSYICH_LOCUS2568</name>
</gene>
<keyword evidence="8" id="KW-0445">Lipid transport</keyword>
<evidence type="ECO:0000256" key="11">
    <source>
        <dbReference type="ARBA" id="ARBA00024615"/>
    </source>
</evidence>
<keyword evidence="9" id="KW-0472">Membrane</keyword>
<dbReference type="PANTHER" id="PTHR13190">
    <property type="entry name" value="AUTOPHAGY-RELATED 2, ISOFORM A"/>
    <property type="match status" value="1"/>
</dbReference>
<evidence type="ECO:0000256" key="12">
    <source>
        <dbReference type="SAM" id="MobiDB-lite"/>
    </source>
</evidence>
<evidence type="ECO:0000256" key="4">
    <source>
        <dbReference type="ARBA" id="ARBA00018070"/>
    </source>
</evidence>